<feature type="region of interest" description="Disordered" evidence="1">
    <location>
        <begin position="107"/>
        <end position="173"/>
    </location>
</feature>
<evidence type="ECO:0000313" key="3">
    <source>
        <dbReference type="Proteomes" id="UP001497392"/>
    </source>
</evidence>
<keyword evidence="3" id="KW-1185">Reference proteome</keyword>
<proteinExistence type="predicted"/>
<dbReference type="Proteomes" id="UP001497392">
    <property type="component" value="Unassembled WGS sequence"/>
</dbReference>
<comment type="caution">
    <text evidence="2">The sequence shown here is derived from an EMBL/GenBank/DDBJ whole genome shotgun (WGS) entry which is preliminary data.</text>
</comment>
<name>A0ABP1G1Z9_9CHLO</name>
<reference evidence="2 3" key="1">
    <citation type="submission" date="2024-06" db="EMBL/GenBank/DDBJ databases">
        <authorList>
            <person name="Kraege A."/>
            <person name="Thomma B."/>
        </authorList>
    </citation>
    <scope>NUCLEOTIDE SEQUENCE [LARGE SCALE GENOMIC DNA]</scope>
</reference>
<protein>
    <submittedName>
        <fullName evidence="2">G9075 protein</fullName>
    </submittedName>
</protein>
<organism evidence="2 3">
    <name type="scientific">Coccomyxa viridis</name>
    <dbReference type="NCBI Taxonomy" id="1274662"/>
    <lineage>
        <taxon>Eukaryota</taxon>
        <taxon>Viridiplantae</taxon>
        <taxon>Chlorophyta</taxon>
        <taxon>core chlorophytes</taxon>
        <taxon>Trebouxiophyceae</taxon>
        <taxon>Trebouxiophyceae incertae sedis</taxon>
        <taxon>Coccomyxaceae</taxon>
        <taxon>Coccomyxa</taxon>
    </lineage>
</organism>
<dbReference type="EMBL" id="CAXHTA020000016">
    <property type="protein sequence ID" value="CAL5226231.1"/>
    <property type="molecule type" value="Genomic_DNA"/>
</dbReference>
<gene>
    <name evidence="2" type="primary">g9075</name>
    <name evidence="2" type="ORF">VP750_LOCUS8137</name>
</gene>
<sequence length="173" mass="19045">MPHPGACTLFASKLLAPVLCPRLKSTTSSHIHLTTGRARMGDPNEINSHSAAPTPAANLVNSNPNMPRSIRARVGATSDPIPKGKHIEEPKHHHRIVEQHHAPALKETEERTAGQEKEMQKDHIKEMQHARNEGGIDTKGFPSHNPGAVMQSDVNKNMDSRKAHYGVRQSNKH</sequence>
<evidence type="ECO:0000313" key="2">
    <source>
        <dbReference type="EMBL" id="CAL5226231.1"/>
    </source>
</evidence>
<accession>A0ABP1G1Z9</accession>
<feature type="compositionally biased region" description="Basic and acidic residues" evidence="1">
    <location>
        <begin position="107"/>
        <end position="136"/>
    </location>
</feature>
<evidence type="ECO:0000256" key="1">
    <source>
        <dbReference type="SAM" id="MobiDB-lite"/>
    </source>
</evidence>